<name>A0A5B7X6D0_9FLAO</name>
<reference evidence="1 2" key="1">
    <citation type="submission" date="2019-06" db="EMBL/GenBank/DDBJ databases">
        <title>Complete genome sequence of Antarcticibacterium flavum KCTC 52984T from an Antarctic marine sediment.</title>
        <authorList>
            <person name="Lee Y.M."/>
            <person name="Shin S.C."/>
        </authorList>
    </citation>
    <scope>NUCLEOTIDE SEQUENCE [LARGE SCALE GENOMIC DNA]</scope>
    <source>
        <strain evidence="1 2">KCTC 52984</strain>
    </source>
</reference>
<dbReference type="RefSeq" id="WP_139066854.1">
    <property type="nucleotide sequence ID" value="NZ_CP040812.1"/>
</dbReference>
<sequence>MILKIKYWLLMLGLLVSGLSYAVPIQTLSLGNGVVTELILEEKQEAPAAGYIYAARTPAVFTSAGYKDFYFPFFLDLQQNIAQLQLKLQKSIFSELESIFLEQKLSARLAYSNLLIH</sequence>
<dbReference type="EMBL" id="CP040812">
    <property type="protein sequence ID" value="QCY70292.1"/>
    <property type="molecule type" value="Genomic_DNA"/>
</dbReference>
<dbReference type="KEGG" id="afla:FHG64_13245"/>
<accession>A0A5B7X6D0</accession>
<gene>
    <name evidence="1" type="ORF">FHG64_13245</name>
</gene>
<dbReference type="AlphaFoldDB" id="A0A5B7X6D0"/>
<keyword evidence="2" id="KW-1185">Reference proteome</keyword>
<protein>
    <submittedName>
        <fullName evidence="1">Uncharacterized protein</fullName>
    </submittedName>
</protein>
<organism evidence="1 2">
    <name type="scientific">Antarcticibacterium flavum</name>
    <dbReference type="NCBI Taxonomy" id="2058175"/>
    <lineage>
        <taxon>Bacteria</taxon>
        <taxon>Pseudomonadati</taxon>
        <taxon>Bacteroidota</taxon>
        <taxon>Flavobacteriia</taxon>
        <taxon>Flavobacteriales</taxon>
        <taxon>Flavobacteriaceae</taxon>
        <taxon>Antarcticibacterium</taxon>
    </lineage>
</organism>
<evidence type="ECO:0000313" key="1">
    <source>
        <dbReference type="EMBL" id="QCY70292.1"/>
    </source>
</evidence>
<proteinExistence type="predicted"/>
<dbReference type="Proteomes" id="UP000309016">
    <property type="component" value="Chromosome"/>
</dbReference>
<evidence type="ECO:0000313" key="2">
    <source>
        <dbReference type="Proteomes" id="UP000309016"/>
    </source>
</evidence>